<dbReference type="EMBL" id="CP026100">
    <property type="protein sequence ID" value="AYV47575.1"/>
    <property type="molecule type" value="Genomic_DNA"/>
</dbReference>
<dbReference type="AlphaFoldDB" id="A0A2N5CXC8"/>
<dbReference type="OrthoDB" id="9815002at2"/>
<dbReference type="PROSITE" id="PS00922">
    <property type="entry name" value="TRANSGLYCOSYLASE"/>
    <property type="match status" value="1"/>
</dbReference>
<evidence type="ECO:0000256" key="2">
    <source>
        <dbReference type="ARBA" id="ARBA00009387"/>
    </source>
</evidence>
<dbReference type="KEGG" id="cfh:C1707_15640"/>
<feature type="chain" id="PRO_5044578091" description="Transglycosylase SLT domain-containing protein" evidence="3">
    <location>
        <begin position="24"/>
        <end position="233"/>
    </location>
</feature>
<evidence type="ECO:0000313" key="7">
    <source>
        <dbReference type="Proteomes" id="UP000234483"/>
    </source>
</evidence>
<keyword evidence="8" id="KW-1185">Reference proteome</keyword>
<dbReference type="PANTHER" id="PTHR37423">
    <property type="entry name" value="SOLUBLE LYTIC MUREIN TRANSGLYCOSYLASE-RELATED"/>
    <property type="match status" value="1"/>
</dbReference>
<comment type="similarity">
    <text evidence="1">Belongs to the transglycosylase Slt family.</text>
</comment>
<proteinExistence type="inferred from homology"/>
<dbReference type="Gene3D" id="1.10.530.10">
    <property type="match status" value="1"/>
</dbReference>
<dbReference type="Pfam" id="PF01464">
    <property type="entry name" value="SLT"/>
    <property type="match status" value="1"/>
</dbReference>
<evidence type="ECO:0000259" key="4">
    <source>
        <dbReference type="Pfam" id="PF01464"/>
    </source>
</evidence>
<evidence type="ECO:0000313" key="8">
    <source>
        <dbReference type="Proteomes" id="UP000281192"/>
    </source>
</evidence>
<dbReference type="InterPro" id="IPR023346">
    <property type="entry name" value="Lysozyme-like_dom_sf"/>
</dbReference>
<name>A0A2N5CXC8_9CAUL</name>
<accession>A0A2N5CXC8</accession>
<dbReference type="GO" id="GO:0016020">
    <property type="term" value="C:membrane"/>
    <property type="evidence" value="ECO:0007669"/>
    <property type="project" value="InterPro"/>
</dbReference>
<dbReference type="EMBL" id="PJRQ01000011">
    <property type="protein sequence ID" value="PLR18416.1"/>
    <property type="molecule type" value="Genomic_DNA"/>
</dbReference>
<protein>
    <recommendedName>
        <fullName evidence="4">Transglycosylase SLT domain-containing protein</fullName>
    </recommendedName>
</protein>
<evidence type="ECO:0000256" key="3">
    <source>
        <dbReference type="SAM" id="SignalP"/>
    </source>
</evidence>
<reference evidence="6 7" key="1">
    <citation type="submission" date="2017-12" db="EMBL/GenBank/DDBJ databases">
        <title>The genome sequence of Caulobacter flavus CGMCC1 15093.</title>
        <authorList>
            <person name="Gao J."/>
            <person name="Mao X."/>
            <person name="Sun J."/>
        </authorList>
    </citation>
    <scope>NUCLEOTIDE SEQUENCE [LARGE SCALE GENOMIC DNA]</scope>
    <source>
        <strain evidence="6 7">CGMCC1 15093</strain>
    </source>
</reference>
<reference evidence="5 8" key="2">
    <citation type="submission" date="2018-01" db="EMBL/GenBank/DDBJ databases">
        <title>Complete genome sequence of Caulobacter flavus RHGG3.</title>
        <authorList>
            <person name="Yang E."/>
        </authorList>
    </citation>
    <scope>NUCLEOTIDE SEQUENCE [LARGE SCALE GENOMIC DNA]</scope>
    <source>
        <strain evidence="5 8">RHGG3</strain>
    </source>
</reference>
<evidence type="ECO:0000313" key="6">
    <source>
        <dbReference type="EMBL" id="PLR18416.1"/>
    </source>
</evidence>
<dbReference type="InterPro" id="IPR008258">
    <property type="entry name" value="Transglycosylase_SLT_dom_1"/>
</dbReference>
<dbReference type="Proteomes" id="UP000281192">
    <property type="component" value="Chromosome"/>
</dbReference>
<evidence type="ECO:0000313" key="5">
    <source>
        <dbReference type="EMBL" id="AYV47575.1"/>
    </source>
</evidence>
<dbReference type="CDD" id="cd00254">
    <property type="entry name" value="LT-like"/>
    <property type="match status" value="1"/>
</dbReference>
<keyword evidence="3" id="KW-0732">Signal</keyword>
<dbReference type="PANTHER" id="PTHR37423:SF2">
    <property type="entry name" value="MEMBRANE-BOUND LYTIC MUREIN TRANSGLYCOSYLASE C"/>
    <property type="match status" value="1"/>
</dbReference>
<feature type="signal peptide" evidence="3">
    <location>
        <begin position="1"/>
        <end position="23"/>
    </location>
</feature>
<evidence type="ECO:0000256" key="1">
    <source>
        <dbReference type="ARBA" id="ARBA00007734"/>
    </source>
</evidence>
<dbReference type="Proteomes" id="UP000234483">
    <property type="component" value="Unassembled WGS sequence"/>
</dbReference>
<sequence>MRKFRVVASSVCLVLFSSSPVFAYECVTADGLKFSSALPINEKFSLARIDCVEETQPTGVSEQLRLYDGPQVATAVISAGRVASAPVVIARGARGPALYAPLVAAAGRDFDIDPDLLQAVMHVESRANPGAISPKGARGLMQIMPATAKRFGVRDPAVELGDPMVNIRTGAAYLKTLQGHFGNDLELVLAAYNAGEGAVMKYGRKIPPYRETQGYVASVLDRYRGLVSARGGF</sequence>
<dbReference type="GO" id="GO:0000270">
    <property type="term" value="P:peptidoglycan metabolic process"/>
    <property type="evidence" value="ECO:0007669"/>
    <property type="project" value="InterPro"/>
</dbReference>
<gene>
    <name evidence="5" type="ORF">C1707_15640</name>
    <name evidence="6" type="ORF">CFHF_06640</name>
</gene>
<organism evidence="6 7">
    <name type="scientific">Caulobacter flavus</name>
    <dbReference type="NCBI Taxonomy" id="1679497"/>
    <lineage>
        <taxon>Bacteria</taxon>
        <taxon>Pseudomonadati</taxon>
        <taxon>Pseudomonadota</taxon>
        <taxon>Alphaproteobacteria</taxon>
        <taxon>Caulobacterales</taxon>
        <taxon>Caulobacteraceae</taxon>
        <taxon>Caulobacter</taxon>
    </lineage>
</organism>
<dbReference type="SUPFAM" id="SSF53955">
    <property type="entry name" value="Lysozyme-like"/>
    <property type="match status" value="1"/>
</dbReference>
<comment type="similarity">
    <text evidence="2">Belongs to the virb1 family.</text>
</comment>
<dbReference type="GO" id="GO:0008933">
    <property type="term" value="F:peptidoglycan lytic transglycosylase activity"/>
    <property type="evidence" value="ECO:0007669"/>
    <property type="project" value="InterPro"/>
</dbReference>
<dbReference type="InterPro" id="IPR000189">
    <property type="entry name" value="Transglyc_AS"/>
</dbReference>
<feature type="domain" description="Transglycosylase SLT" evidence="4">
    <location>
        <begin position="103"/>
        <end position="205"/>
    </location>
</feature>